<feature type="transmembrane region" description="Helical" evidence="1">
    <location>
        <begin position="127"/>
        <end position="154"/>
    </location>
</feature>
<feature type="transmembrane region" description="Helical" evidence="1">
    <location>
        <begin position="58"/>
        <end position="78"/>
    </location>
</feature>
<accession>A0A381UHD9</accession>
<evidence type="ECO:0000256" key="1">
    <source>
        <dbReference type="SAM" id="Phobius"/>
    </source>
</evidence>
<keyword evidence="1" id="KW-0472">Membrane</keyword>
<protein>
    <recommendedName>
        <fullName evidence="3">Copper resistance protein D domain-containing protein</fullName>
    </recommendedName>
</protein>
<proteinExistence type="predicted"/>
<reference evidence="2" key="1">
    <citation type="submission" date="2018-05" db="EMBL/GenBank/DDBJ databases">
        <authorList>
            <person name="Lanie J.A."/>
            <person name="Ng W.-L."/>
            <person name="Kazmierczak K.M."/>
            <person name="Andrzejewski T.M."/>
            <person name="Davidsen T.M."/>
            <person name="Wayne K.J."/>
            <person name="Tettelin H."/>
            <person name="Glass J.I."/>
            <person name="Rusch D."/>
            <person name="Podicherti R."/>
            <person name="Tsui H.-C.T."/>
            <person name="Winkler M.E."/>
        </authorList>
    </citation>
    <scope>NUCLEOTIDE SEQUENCE</scope>
</reference>
<dbReference type="EMBL" id="UINC01006452">
    <property type="protein sequence ID" value="SVA27616.1"/>
    <property type="molecule type" value="Genomic_DNA"/>
</dbReference>
<keyword evidence="1" id="KW-0812">Transmembrane</keyword>
<feature type="transmembrane region" description="Helical" evidence="1">
    <location>
        <begin position="84"/>
        <end position="106"/>
    </location>
</feature>
<evidence type="ECO:0008006" key="3">
    <source>
        <dbReference type="Google" id="ProtNLM"/>
    </source>
</evidence>
<feature type="transmembrane region" description="Helical" evidence="1">
    <location>
        <begin position="6"/>
        <end position="28"/>
    </location>
</feature>
<feature type="transmembrane region" description="Helical" evidence="1">
    <location>
        <begin position="160"/>
        <end position="178"/>
    </location>
</feature>
<gene>
    <name evidence="2" type="ORF">METZ01_LOCUS80470</name>
</gene>
<feature type="transmembrane region" description="Helical" evidence="1">
    <location>
        <begin position="209"/>
        <end position="232"/>
    </location>
</feature>
<sequence>MSYSIVKTLHIVVLAAWLGMEIAVFILFSRHRDFDGIPVEGRRALAEVHDPIAFGPRIFWMPMLALGALLTTSGHWAFTGNGGLALVSVVTGLAAVWLAGQTYIFLLRRSPSRLTSQPRHRVWIRRVELVDTCFRVLVVVALGGAGVSSILGFGPIDHRWLAWKVTLFSVLVGVTLVWKRVGRRIAVERRLVVGLDTGRKPDFALFRKLTYQAQVLLGFFWALMLAIIWLAIDKP</sequence>
<organism evidence="2">
    <name type="scientific">marine metagenome</name>
    <dbReference type="NCBI Taxonomy" id="408172"/>
    <lineage>
        <taxon>unclassified sequences</taxon>
        <taxon>metagenomes</taxon>
        <taxon>ecological metagenomes</taxon>
    </lineage>
</organism>
<name>A0A381UHD9_9ZZZZ</name>
<dbReference type="AlphaFoldDB" id="A0A381UHD9"/>
<evidence type="ECO:0000313" key="2">
    <source>
        <dbReference type="EMBL" id="SVA27616.1"/>
    </source>
</evidence>
<keyword evidence="1" id="KW-1133">Transmembrane helix</keyword>